<dbReference type="OrthoDB" id="5328412at2759"/>
<evidence type="ECO:0000256" key="1">
    <source>
        <dbReference type="SAM" id="MobiDB-lite"/>
    </source>
</evidence>
<reference evidence="2" key="1">
    <citation type="journal article" date="2020" name="Stud. Mycol.">
        <title>101 Dothideomycetes genomes: a test case for predicting lifestyles and emergence of pathogens.</title>
        <authorList>
            <person name="Haridas S."/>
            <person name="Albert R."/>
            <person name="Binder M."/>
            <person name="Bloem J."/>
            <person name="Labutti K."/>
            <person name="Salamov A."/>
            <person name="Andreopoulos B."/>
            <person name="Baker S."/>
            <person name="Barry K."/>
            <person name="Bills G."/>
            <person name="Bluhm B."/>
            <person name="Cannon C."/>
            <person name="Castanera R."/>
            <person name="Culley D."/>
            <person name="Daum C."/>
            <person name="Ezra D."/>
            <person name="Gonzalez J."/>
            <person name="Henrissat B."/>
            <person name="Kuo A."/>
            <person name="Liang C."/>
            <person name="Lipzen A."/>
            <person name="Lutzoni F."/>
            <person name="Magnuson J."/>
            <person name="Mondo S."/>
            <person name="Nolan M."/>
            <person name="Ohm R."/>
            <person name="Pangilinan J."/>
            <person name="Park H.-J."/>
            <person name="Ramirez L."/>
            <person name="Alfaro M."/>
            <person name="Sun H."/>
            <person name="Tritt A."/>
            <person name="Yoshinaga Y."/>
            <person name="Zwiers L.-H."/>
            <person name="Turgeon B."/>
            <person name="Goodwin S."/>
            <person name="Spatafora J."/>
            <person name="Crous P."/>
            <person name="Grigoriev I."/>
        </authorList>
    </citation>
    <scope>NUCLEOTIDE SEQUENCE</scope>
    <source>
        <strain evidence="2">CBS 473.64</strain>
    </source>
</reference>
<name>A0A6A6S2E4_9PLEO</name>
<dbReference type="SUPFAM" id="SSF48452">
    <property type="entry name" value="TPR-like"/>
    <property type="match status" value="1"/>
</dbReference>
<evidence type="ECO:0008006" key="4">
    <source>
        <dbReference type="Google" id="ProtNLM"/>
    </source>
</evidence>
<evidence type="ECO:0000313" key="2">
    <source>
        <dbReference type="EMBL" id="KAF2641705.1"/>
    </source>
</evidence>
<dbReference type="InterPro" id="IPR011990">
    <property type="entry name" value="TPR-like_helical_dom_sf"/>
</dbReference>
<organism evidence="2 3">
    <name type="scientific">Massarina eburnea CBS 473.64</name>
    <dbReference type="NCBI Taxonomy" id="1395130"/>
    <lineage>
        <taxon>Eukaryota</taxon>
        <taxon>Fungi</taxon>
        <taxon>Dikarya</taxon>
        <taxon>Ascomycota</taxon>
        <taxon>Pezizomycotina</taxon>
        <taxon>Dothideomycetes</taxon>
        <taxon>Pleosporomycetidae</taxon>
        <taxon>Pleosporales</taxon>
        <taxon>Massarineae</taxon>
        <taxon>Massarinaceae</taxon>
        <taxon>Massarina</taxon>
    </lineage>
</organism>
<dbReference type="Gene3D" id="1.25.40.10">
    <property type="entry name" value="Tetratricopeptide repeat domain"/>
    <property type="match status" value="1"/>
</dbReference>
<feature type="region of interest" description="Disordered" evidence="1">
    <location>
        <begin position="1"/>
        <end position="34"/>
    </location>
</feature>
<sequence length="556" mass="60386">MPPKRKDILKPKGKAPAKNIPQTENDFLEDADDHEQAAGKWRAGDVAKATRFFKRAIEVYDEGLKRFPGSFDLAYNKAVLEYNLTQDDRILPHLGPRIALLEETLKSHQTALSLSPDSNTDILFNTAQVLTSFAEAVLDARTQQTAKVSARALLEEAVGLFTKCLGLQQEEYERVRLEIEALKAYAAGEEHAQQELPQAGTTRGGMDEDFEITSTTSSAPGEWATIEEPLTPETILETCTAQLGALTTLLGLYDPSEAANIETRVQNGLATGTMVIPTLINLIQDSPFKKEEENISGPTLSIGSPISSEELETTPKDDALLAVATFQAALAELQYKASQITSTQYATTIETVFVNITQPTQTEEQRSAYMNAVSAYADALIDLASAVCDSPAYGPTSSTHTTDQEVQWTSLTHAQKLLTQLSTAPHSTLLPPSRLADTFLARGDVELFRFHLSFSPSAKPAWVNAKSVLVGNAGVYYRGARTYAEKAGKADVRETADAKALVAEVMKEVNVAGGVIGVPKEAWKKRSGGVKRVLEQMVEEGILGREEAEGVLNLLN</sequence>
<feature type="compositionally biased region" description="Basic and acidic residues" evidence="1">
    <location>
        <begin position="1"/>
        <end position="10"/>
    </location>
</feature>
<accession>A0A6A6S2E4</accession>
<dbReference type="Proteomes" id="UP000799753">
    <property type="component" value="Unassembled WGS sequence"/>
</dbReference>
<protein>
    <recommendedName>
        <fullName evidence="4">TPR-like protein</fullName>
    </recommendedName>
</protein>
<keyword evidence="3" id="KW-1185">Reference proteome</keyword>
<dbReference type="AlphaFoldDB" id="A0A6A6S2E4"/>
<gene>
    <name evidence="2" type="ORF">P280DRAFT_448872</name>
</gene>
<proteinExistence type="predicted"/>
<dbReference type="EMBL" id="MU006782">
    <property type="protein sequence ID" value="KAF2641705.1"/>
    <property type="molecule type" value="Genomic_DNA"/>
</dbReference>
<evidence type="ECO:0000313" key="3">
    <source>
        <dbReference type="Proteomes" id="UP000799753"/>
    </source>
</evidence>